<protein>
    <submittedName>
        <fullName evidence="2">Uncharacterized protein</fullName>
    </submittedName>
</protein>
<reference evidence="2 3" key="1">
    <citation type="submission" date="2013-08" db="EMBL/GenBank/DDBJ databases">
        <authorList>
            <person name="Stouthamer R."/>
            <person name="Nunney L."/>
        </authorList>
    </citation>
    <scope>NUCLEOTIDE SEQUENCE [LARGE SCALE GENOMIC DNA]</scope>
    <source>
        <strain evidence="3">ann-1</strain>
    </source>
</reference>
<dbReference type="EMBL" id="CP006696">
    <property type="protein sequence ID" value="AIC10954.1"/>
    <property type="molecule type" value="Genomic_DNA"/>
</dbReference>
<name>A0A060H2I5_XYLFS</name>
<dbReference type="Proteomes" id="UP000027215">
    <property type="component" value="Chromosome"/>
</dbReference>
<keyword evidence="1" id="KW-1133">Transmembrane helix</keyword>
<accession>A0A060H2I5</accession>
<keyword evidence="1" id="KW-0812">Transmembrane</keyword>
<evidence type="ECO:0000256" key="1">
    <source>
        <dbReference type="SAM" id="Phobius"/>
    </source>
</evidence>
<evidence type="ECO:0000313" key="3">
    <source>
        <dbReference type="Proteomes" id="UP000027215"/>
    </source>
</evidence>
<gene>
    <name evidence="2" type="ORF">D934_00990</name>
</gene>
<feature type="transmembrane region" description="Helical" evidence="1">
    <location>
        <begin position="12"/>
        <end position="29"/>
    </location>
</feature>
<organism evidence="2 3">
    <name type="scientific">Xylella fastidiosa subsp. sandyi Ann-1</name>
    <dbReference type="NCBI Taxonomy" id="155920"/>
    <lineage>
        <taxon>Bacteria</taxon>
        <taxon>Pseudomonadati</taxon>
        <taxon>Pseudomonadota</taxon>
        <taxon>Gammaproteobacteria</taxon>
        <taxon>Lysobacterales</taxon>
        <taxon>Lysobacteraceae</taxon>
        <taxon>Xylella</taxon>
    </lineage>
</organism>
<dbReference type="KEGG" id="xfs:D934_00990"/>
<proteinExistence type="predicted"/>
<dbReference type="AlphaFoldDB" id="A0A060H2I5"/>
<sequence length="68" mass="7902">MCKQNDDDLKIFAIRSIMFCLIACSHCMYRGQRLFHRIMLHRKMAGGMTATAILFHRSHVVLIEAVHL</sequence>
<dbReference type="HOGENOM" id="CLU_2793134_0_0_6"/>
<dbReference type="PATRIC" id="fig|155920.8.peg.231"/>
<keyword evidence="1" id="KW-0472">Membrane</keyword>
<evidence type="ECO:0000313" key="2">
    <source>
        <dbReference type="EMBL" id="AIC10954.1"/>
    </source>
</evidence>